<reference evidence="1 2" key="1">
    <citation type="submission" date="2019-11" db="EMBL/GenBank/DDBJ databases">
        <title>Draft Whole-Genome sequence of the marine photosynthetic bacterium Rhodovulum strictum DSM 11289.</title>
        <authorList>
            <person name="Kyndt J.A."/>
            <person name="Meyer T.E."/>
        </authorList>
    </citation>
    <scope>NUCLEOTIDE SEQUENCE [LARGE SCALE GENOMIC DNA]</scope>
    <source>
        <strain evidence="1 2">DSM 11289</strain>
    </source>
</reference>
<dbReference type="Proteomes" id="UP000466730">
    <property type="component" value="Unassembled WGS sequence"/>
</dbReference>
<gene>
    <name evidence="1" type="ORF">GH815_01645</name>
</gene>
<dbReference type="InterPro" id="IPR006975">
    <property type="entry name" value="NifQ"/>
</dbReference>
<dbReference type="GO" id="GO:0030151">
    <property type="term" value="F:molybdenum ion binding"/>
    <property type="evidence" value="ECO:0007669"/>
    <property type="project" value="InterPro"/>
</dbReference>
<organism evidence="1 2">
    <name type="scientific">Rhodovulum strictum</name>
    <dbReference type="NCBI Taxonomy" id="58314"/>
    <lineage>
        <taxon>Bacteria</taxon>
        <taxon>Pseudomonadati</taxon>
        <taxon>Pseudomonadota</taxon>
        <taxon>Alphaproteobacteria</taxon>
        <taxon>Rhodobacterales</taxon>
        <taxon>Paracoccaceae</taxon>
        <taxon>Rhodovulum</taxon>
    </lineage>
</organism>
<evidence type="ECO:0000313" key="1">
    <source>
        <dbReference type="EMBL" id="MRH19680.1"/>
    </source>
</evidence>
<sequence>MTADEAYRWLIGGAAPGGDTFDTHVLAAILALAIAEGGASGRLCAHAGLDQDALRALAGMVFPGCMAGLDRMARLPPPAAETEQTSLRDLLLAHATGERPLETQLAAMIARRAMEPDHLWQDLGLRHRGELTALLDRHFAPLARQNTDNMKWKRFFYRKLCEDEGFVLCAAPVCTACNDFETCFGEETGEARLARIANGLPAHSHA</sequence>
<accession>A0A844B1L9</accession>
<dbReference type="OrthoDB" id="192277at2"/>
<name>A0A844B1L9_9RHOB</name>
<evidence type="ECO:0000313" key="2">
    <source>
        <dbReference type="Proteomes" id="UP000466730"/>
    </source>
</evidence>
<dbReference type="EMBL" id="WJPO01000002">
    <property type="protein sequence ID" value="MRH19680.1"/>
    <property type="molecule type" value="Genomic_DNA"/>
</dbReference>
<protein>
    <submittedName>
        <fullName evidence="1">Nitrogen fixation protein NifQ</fullName>
    </submittedName>
</protein>
<dbReference type="Pfam" id="PF04891">
    <property type="entry name" value="NifQ"/>
    <property type="match status" value="1"/>
</dbReference>
<comment type="caution">
    <text evidence="1">The sequence shown here is derived from an EMBL/GenBank/DDBJ whole genome shotgun (WGS) entry which is preliminary data.</text>
</comment>
<dbReference type="AlphaFoldDB" id="A0A844B1L9"/>
<dbReference type="RefSeq" id="WP_153747008.1">
    <property type="nucleotide sequence ID" value="NZ_BAAADI010000014.1"/>
</dbReference>
<keyword evidence="2" id="KW-1185">Reference proteome</keyword>
<proteinExistence type="predicted"/>
<dbReference type="GO" id="GO:0009399">
    <property type="term" value="P:nitrogen fixation"/>
    <property type="evidence" value="ECO:0007669"/>
    <property type="project" value="InterPro"/>
</dbReference>